<keyword evidence="5" id="KW-0675">Receptor</keyword>
<dbReference type="PANTHER" id="PTHR23220:SF83">
    <property type="entry name" value="INTEGRIN ALPHA-PS3-RELATED"/>
    <property type="match status" value="1"/>
</dbReference>
<evidence type="ECO:0000256" key="2">
    <source>
        <dbReference type="ARBA" id="ARBA00022737"/>
    </source>
</evidence>
<evidence type="ECO:0000256" key="1">
    <source>
        <dbReference type="ARBA" id="ARBA00022729"/>
    </source>
</evidence>
<dbReference type="GO" id="GO:0098609">
    <property type="term" value="P:cell-cell adhesion"/>
    <property type="evidence" value="ECO:0007669"/>
    <property type="project" value="TreeGrafter"/>
</dbReference>
<dbReference type="GO" id="GO:0009897">
    <property type="term" value="C:external side of plasma membrane"/>
    <property type="evidence" value="ECO:0007669"/>
    <property type="project" value="TreeGrafter"/>
</dbReference>
<evidence type="ECO:0000256" key="5">
    <source>
        <dbReference type="RuleBase" id="RU003762"/>
    </source>
</evidence>
<gene>
    <name evidence="6" type="ORF">TSAR_000648</name>
</gene>
<evidence type="ECO:0008006" key="8">
    <source>
        <dbReference type="Google" id="ProtNLM"/>
    </source>
</evidence>
<evidence type="ECO:0000256" key="3">
    <source>
        <dbReference type="ARBA" id="ARBA00023180"/>
    </source>
</evidence>
<keyword evidence="7" id="KW-1185">Reference proteome</keyword>
<accession>A0A232F1U2</accession>
<evidence type="ECO:0000313" key="7">
    <source>
        <dbReference type="Proteomes" id="UP000215335"/>
    </source>
</evidence>
<dbReference type="PROSITE" id="PS51470">
    <property type="entry name" value="FG_GAP"/>
    <property type="match status" value="1"/>
</dbReference>
<dbReference type="OrthoDB" id="5573735at2759"/>
<keyword evidence="2" id="KW-0677">Repeat</keyword>
<dbReference type="InterPro" id="IPR013519">
    <property type="entry name" value="Int_alpha_beta-p"/>
</dbReference>
<dbReference type="Proteomes" id="UP000215335">
    <property type="component" value="Unassembled WGS sequence"/>
</dbReference>
<dbReference type="InterPro" id="IPR013517">
    <property type="entry name" value="FG-GAP"/>
</dbReference>
<keyword evidence="3" id="KW-0325">Glycoprotein</keyword>
<dbReference type="Gene3D" id="2.130.10.130">
    <property type="entry name" value="Integrin alpha, N-terminal"/>
    <property type="match status" value="1"/>
</dbReference>
<evidence type="ECO:0000313" key="6">
    <source>
        <dbReference type="EMBL" id="OXU24695.1"/>
    </source>
</evidence>
<reference evidence="6 7" key="1">
    <citation type="journal article" date="2017" name="Curr. Biol.">
        <title>The Evolution of Venom by Co-option of Single-Copy Genes.</title>
        <authorList>
            <person name="Martinson E.O."/>
            <person name="Mrinalini"/>
            <person name="Kelkar Y.D."/>
            <person name="Chang C.H."/>
            <person name="Werren J.H."/>
        </authorList>
    </citation>
    <scope>NUCLEOTIDE SEQUENCE [LARGE SCALE GENOMIC DNA]</scope>
    <source>
        <strain evidence="6 7">Alberta</strain>
        <tissue evidence="6">Whole body</tissue>
    </source>
</reference>
<dbReference type="InterPro" id="IPR028994">
    <property type="entry name" value="Integrin_alpha_N"/>
</dbReference>
<sequence length="111" mass="12554">MPQYPKTRYAITSGQFYEPGEVLYAAGVPRSSRTRGKVFVYQFPSHKNRQQLIKDILDGEQYGEYFGSALTACDVNSDGRDNLIIGASLWSRLSDEGRVYAYVTQFSIKNV</sequence>
<dbReference type="STRING" id="543379.A0A232F1U2"/>
<comment type="subcellular location">
    <subcellularLocation>
        <location evidence="5">Membrane</location>
        <topology evidence="5">Single-pass type I membrane protein</topology>
    </subcellularLocation>
</comment>
<dbReference type="SUPFAM" id="SSF69318">
    <property type="entry name" value="Integrin alpha N-terminal domain"/>
    <property type="match status" value="1"/>
</dbReference>
<comment type="similarity">
    <text evidence="5">Belongs to the integrin alpha chain family.</text>
</comment>
<dbReference type="GO" id="GO:0033627">
    <property type="term" value="P:cell adhesion mediated by integrin"/>
    <property type="evidence" value="ECO:0007669"/>
    <property type="project" value="TreeGrafter"/>
</dbReference>
<dbReference type="GO" id="GO:0007229">
    <property type="term" value="P:integrin-mediated signaling pathway"/>
    <property type="evidence" value="ECO:0007669"/>
    <property type="project" value="UniProtKB-KW"/>
</dbReference>
<dbReference type="GO" id="GO:0005178">
    <property type="term" value="F:integrin binding"/>
    <property type="evidence" value="ECO:0007669"/>
    <property type="project" value="TreeGrafter"/>
</dbReference>
<dbReference type="AlphaFoldDB" id="A0A232F1U2"/>
<comment type="caution">
    <text evidence="6">The sequence shown here is derived from an EMBL/GenBank/DDBJ whole genome shotgun (WGS) entry which is preliminary data.</text>
</comment>
<evidence type="ECO:0000256" key="4">
    <source>
        <dbReference type="PROSITE-ProRule" id="PRU00803"/>
    </source>
</evidence>
<keyword evidence="5" id="KW-0130">Cell adhesion</keyword>
<keyword evidence="5" id="KW-0401">Integrin</keyword>
<proteinExistence type="inferred from homology"/>
<protein>
    <recommendedName>
        <fullName evidence="8">Integrin alpha-2 domain-containing protein</fullName>
    </recommendedName>
</protein>
<dbReference type="InterPro" id="IPR000413">
    <property type="entry name" value="Integrin_alpha"/>
</dbReference>
<organism evidence="6 7">
    <name type="scientific">Trichomalopsis sarcophagae</name>
    <dbReference type="NCBI Taxonomy" id="543379"/>
    <lineage>
        <taxon>Eukaryota</taxon>
        <taxon>Metazoa</taxon>
        <taxon>Ecdysozoa</taxon>
        <taxon>Arthropoda</taxon>
        <taxon>Hexapoda</taxon>
        <taxon>Insecta</taxon>
        <taxon>Pterygota</taxon>
        <taxon>Neoptera</taxon>
        <taxon>Endopterygota</taxon>
        <taxon>Hymenoptera</taxon>
        <taxon>Apocrita</taxon>
        <taxon>Proctotrupomorpha</taxon>
        <taxon>Chalcidoidea</taxon>
        <taxon>Pteromalidae</taxon>
        <taxon>Pteromalinae</taxon>
        <taxon>Trichomalopsis</taxon>
    </lineage>
</organism>
<dbReference type="PANTHER" id="PTHR23220">
    <property type="entry name" value="INTEGRIN ALPHA"/>
    <property type="match status" value="1"/>
</dbReference>
<name>A0A232F1U2_9HYME</name>
<dbReference type="GO" id="GO:0007160">
    <property type="term" value="P:cell-matrix adhesion"/>
    <property type="evidence" value="ECO:0007669"/>
    <property type="project" value="TreeGrafter"/>
</dbReference>
<dbReference type="PRINTS" id="PR01185">
    <property type="entry name" value="INTEGRINA"/>
</dbReference>
<dbReference type="EMBL" id="NNAY01001221">
    <property type="protein sequence ID" value="OXU24695.1"/>
    <property type="molecule type" value="Genomic_DNA"/>
</dbReference>
<feature type="repeat" description="FG-GAP" evidence="4">
    <location>
        <begin position="51"/>
        <end position="111"/>
    </location>
</feature>
<keyword evidence="1" id="KW-0732">Signal</keyword>
<dbReference type="GO" id="GO:0008305">
    <property type="term" value="C:integrin complex"/>
    <property type="evidence" value="ECO:0007669"/>
    <property type="project" value="InterPro"/>
</dbReference>
<dbReference type="Pfam" id="PF01839">
    <property type="entry name" value="FG-GAP"/>
    <property type="match status" value="1"/>
</dbReference>